<dbReference type="Pfam" id="PF00005">
    <property type="entry name" value="ABC_tran"/>
    <property type="match status" value="1"/>
</dbReference>
<keyword evidence="8" id="KW-1185">Reference proteome</keyword>
<sequence length="429" mass="47097">MSAPVLNLENVGKAYVDYGSELRRFARWFGAPMQPVTERWVLRHVTFRVGHGESVGIVGQNGAGKSTLLKMITGTTRPSEGRIALGGQVSALLELGLGFNPELTGRENVVHSAGLMGVPQGRIRQILPSIEDFAEIGEYFDQPMRTYSSGMQMRVAFSVATAVRPQVLIVDEALSVGDTYFIHKCYQRIREFREAGTTLLIVSHDATAIQSLCDRALLLDSGSVALDGEPQQVLDYYNALIAEKENRTMKTDRVVDGRIAMESGTGEAVVQALDLLDEGGSPVEYVGVGHQVSLRAKIKVHSPIDRLVFGYMIRDRLGQPVYGTNTHHTDQACSDLMEGDEVQIIASFPMNVGPGSYSISVALSSTETHLVKNYQWRDLALVFNVANLDHPQFTGTAWIQPRIEVLTSGRRPPADSPATEHEPHVRLAR</sequence>
<dbReference type="PANTHER" id="PTHR46743">
    <property type="entry name" value="TEICHOIC ACIDS EXPORT ATP-BINDING PROTEIN TAGH"/>
    <property type="match status" value="1"/>
</dbReference>
<feature type="compositionally biased region" description="Basic and acidic residues" evidence="5">
    <location>
        <begin position="418"/>
        <end position="429"/>
    </location>
</feature>
<dbReference type="SMART" id="SM00382">
    <property type="entry name" value="AAA"/>
    <property type="match status" value="1"/>
</dbReference>
<dbReference type="CDD" id="cd10147">
    <property type="entry name" value="Wzt_C-like"/>
    <property type="match status" value="1"/>
</dbReference>
<dbReference type="InterPro" id="IPR003593">
    <property type="entry name" value="AAA+_ATPase"/>
</dbReference>
<keyword evidence="2" id="KW-0813">Transport</keyword>
<dbReference type="Pfam" id="PF14524">
    <property type="entry name" value="Wzt_C"/>
    <property type="match status" value="1"/>
</dbReference>
<feature type="region of interest" description="Disordered" evidence="5">
    <location>
        <begin position="408"/>
        <end position="429"/>
    </location>
</feature>
<dbReference type="PROSITE" id="PS50893">
    <property type="entry name" value="ABC_TRANSPORTER_2"/>
    <property type="match status" value="1"/>
</dbReference>
<dbReference type="SUPFAM" id="SSF52540">
    <property type="entry name" value="P-loop containing nucleoside triphosphate hydrolases"/>
    <property type="match status" value="1"/>
</dbReference>
<evidence type="ECO:0000256" key="2">
    <source>
        <dbReference type="ARBA" id="ARBA00022448"/>
    </source>
</evidence>
<dbReference type="InterPro" id="IPR003439">
    <property type="entry name" value="ABC_transporter-like_ATP-bd"/>
</dbReference>
<dbReference type="InterPro" id="IPR027417">
    <property type="entry name" value="P-loop_NTPase"/>
</dbReference>
<dbReference type="Proteomes" id="UP001431217">
    <property type="component" value="Unassembled WGS sequence"/>
</dbReference>
<evidence type="ECO:0000313" key="7">
    <source>
        <dbReference type="EMBL" id="MCL1634640.1"/>
    </source>
</evidence>
<dbReference type="RefSeq" id="WP_249473227.1">
    <property type="nucleotide sequence ID" value="NZ_JAMBEP010000001.1"/>
</dbReference>
<feature type="domain" description="ABC transporter" evidence="6">
    <location>
        <begin position="6"/>
        <end position="246"/>
    </location>
</feature>
<comment type="similarity">
    <text evidence="1">Belongs to the ABC transporter superfamily.</text>
</comment>
<dbReference type="Gene3D" id="2.70.50.60">
    <property type="entry name" value="abc- transporter (atp binding component) like domain"/>
    <property type="match status" value="1"/>
</dbReference>
<accession>A0ABT0MIF7</accession>
<evidence type="ECO:0000256" key="3">
    <source>
        <dbReference type="ARBA" id="ARBA00022741"/>
    </source>
</evidence>
<dbReference type="Gene3D" id="3.40.50.300">
    <property type="entry name" value="P-loop containing nucleotide triphosphate hydrolases"/>
    <property type="match status" value="1"/>
</dbReference>
<evidence type="ECO:0000256" key="1">
    <source>
        <dbReference type="ARBA" id="ARBA00005417"/>
    </source>
</evidence>
<comment type="caution">
    <text evidence="7">The sequence shown here is derived from an EMBL/GenBank/DDBJ whole genome shotgun (WGS) entry which is preliminary data.</text>
</comment>
<dbReference type="InterPro" id="IPR050683">
    <property type="entry name" value="Bact_Polysacc_Export_ATP-bd"/>
</dbReference>
<evidence type="ECO:0000313" key="8">
    <source>
        <dbReference type="Proteomes" id="UP001431217"/>
    </source>
</evidence>
<gene>
    <name evidence="7" type="ORF">M2650_08350</name>
</gene>
<dbReference type="PANTHER" id="PTHR46743:SF2">
    <property type="entry name" value="TEICHOIC ACIDS EXPORT ATP-BINDING PROTEIN TAGH"/>
    <property type="match status" value="1"/>
</dbReference>
<keyword evidence="4 7" id="KW-0067">ATP-binding</keyword>
<reference evidence="7 8" key="1">
    <citation type="submission" date="2022-05" db="EMBL/GenBank/DDBJ databases">
        <title>Luteimonas sp. SX5, whole genome shotgun sequencing project.</title>
        <authorList>
            <person name="Zhao G."/>
            <person name="Shen L."/>
        </authorList>
    </citation>
    <scope>NUCLEOTIDE SEQUENCE [LARGE SCALE GENOMIC DNA]</scope>
    <source>
        <strain evidence="7 8">SX5</strain>
    </source>
</reference>
<dbReference type="EMBL" id="JAMBEP010000001">
    <property type="protein sequence ID" value="MCL1634640.1"/>
    <property type="molecule type" value="Genomic_DNA"/>
</dbReference>
<dbReference type="GO" id="GO:0005524">
    <property type="term" value="F:ATP binding"/>
    <property type="evidence" value="ECO:0007669"/>
    <property type="project" value="UniProtKB-KW"/>
</dbReference>
<name>A0ABT0MIF7_9GAMM</name>
<dbReference type="PROSITE" id="PS00211">
    <property type="entry name" value="ABC_TRANSPORTER_1"/>
    <property type="match status" value="1"/>
</dbReference>
<dbReference type="CDD" id="cd03220">
    <property type="entry name" value="ABC_KpsT_Wzt"/>
    <property type="match status" value="1"/>
</dbReference>
<dbReference type="InterPro" id="IPR015860">
    <property type="entry name" value="ABC_transpr_TagH-like"/>
</dbReference>
<organism evidence="7 8">
    <name type="scientific">Luteimonas galliterrae</name>
    <dbReference type="NCBI Taxonomy" id="2940486"/>
    <lineage>
        <taxon>Bacteria</taxon>
        <taxon>Pseudomonadati</taxon>
        <taxon>Pseudomonadota</taxon>
        <taxon>Gammaproteobacteria</taxon>
        <taxon>Lysobacterales</taxon>
        <taxon>Lysobacteraceae</taxon>
        <taxon>Luteimonas</taxon>
    </lineage>
</organism>
<evidence type="ECO:0000259" key="6">
    <source>
        <dbReference type="PROSITE" id="PS50893"/>
    </source>
</evidence>
<keyword evidence="3" id="KW-0547">Nucleotide-binding</keyword>
<proteinExistence type="inferred from homology"/>
<evidence type="ECO:0000256" key="5">
    <source>
        <dbReference type="SAM" id="MobiDB-lite"/>
    </source>
</evidence>
<evidence type="ECO:0000256" key="4">
    <source>
        <dbReference type="ARBA" id="ARBA00022840"/>
    </source>
</evidence>
<dbReference type="InterPro" id="IPR029439">
    <property type="entry name" value="Wzt_C"/>
</dbReference>
<protein>
    <submittedName>
        <fullName evidence="7">ABC transporter ATP-binding protein</fullName>
    </submittedName>
</protein>
<dbReference type="InterPro" id="IPR017871">
    <property type="entry name" value="ABC_transporter-like_CS"/>
</dbReference>